<dbReference type="EMBL" id="CAUYUJ010014205">
    <property type="protein sequence ID" value="CAK0838173.1"/>
    <property type="molecule type" value="Genomic_DNA"/>
</dbReference>
<feature type="compositionally biased region" description="Basic and acidic residues" evidence="8">
    <location>
        <begin position="421"/>
        <end position="439"/>
    </location>
</feature>
<keyword evidence="5" id="KW-0808">Transferase</keyword>
<dbReference type="InterPro" id="IPR029063">
    <property type="entry name" value="SAM-dependent_MTases_sf"/>
</dbReference>
<dbReference type="SUPFAM" id="SSF53335">
    <property type="entry name" value="S-adenosyl-L-methionine-dependent methyltransferases"/>
    <property type="match status" value="1"/>
</dbReference>
<evidence type="ECO:0000256" key="6">
    <source>
        <dbReference type="ARBA" id="ARBA00022691"/>
    </source>
</evidence>
<accession>A0ABN9SZX3</accession>
<dbReference type="Pfam" id="PF06268">
    <property type="entry name" value="Fascin"/>
    <property type="match status" value="1"/>
</dbReference>
<evidence type="ECO:0000256" key="3">
    <source>
        <dbReference type="ARBA" id="ARBA00022490"/>
    </source>
</evidence>
<evidence type="ECO:0000256" key="2">
    <source>
        <dbReference type="ARBA" id="ARBA00011975"/>
    </source>
</evidence>
<dbReference type="PANTHER" id="PTHR23068">
    <property type="entry name" value="DNA CYTOSINE-5- -METHYLTRANSFERASE 3-RELATED"/>
    <property type="match status" value="1"/>
</dbReference>
<sequence length="1908" mass="208421">MASGDEPVPVARPGLWVNSELAPEALQALELAAGDLVQVGVLDASWASQGSEIVRVVGGPTLDQEGLLFEFESLGASDALFEWHARARGENGARPADTLLHACSVQAKACRATGPAGRAVEHVNLIRPISEEGALELALPALSPRAEIGPTDDEEGSEEVSHVLVEQPRPPAGARRARELLPLPGPLGAGRARAALPTPRGRRAEDRLAEPQAARSSQDAQTVLAARAAERAAAGRPSRDRMARSSFERQPCERLLGRRAPSGDHESDGEQVGDSEHEMDVESRDAKAIGAAEVRLLRTLARALDLALEGQTVQALDVVMQELGHRGSRPRTTVSGTPESLSRLAAAPTAPPSSEVRHVAAAAIGAGRPAPRRGRGKGGRGRPGGRGVAPPPQPPRGEREEPARRVMLAEEAVAPRPGGEPSHKELKAQHPRHEKESKRAYSVRMAMLMRQSRPETRTRLEHIVKLVDTCRRGPGELGSFLRHSGPAQPDPRVARRRDLLPLPLPEQGSFQVVENMFRSGRALDRDIELIYKGCCEGLEWVIICGLYFEAGGRKGGSPAPWSRAASLAQRAALGLISEAAAYFCREPLAALEELDWGRVVQAKALAYTGQEVERGCPLVLGELLPRLLAAGLAGSVSALDLAAPRVQKWLLDPTTLLKPPSEWPTEVPKASVQVASDEERHCICEHLVRVGIFEPIEEDAIFSVDGVPVLAGALAVVKKGAAATGFWTVTRLIINLVPQNAYQRIAETDLDSLTPSSSWTGIVLGEGQGLLWSSDDQSGAFHLYSLPPQWRGYMAVRKQVPGARVGRPDLKWARMSVAVIPMGWFSAVSLFQHLHRRLGIGDGPHSARFAESCEWRRDQPLPLFSRKQRQTWVQHYLDDFDTPEIVPESVATMLENTIGEYQLRQREAHSKAGVPWADKQAACRQRRLVRMGALVDGTAGRVGVTIENLLDVGRMALWLLEQTWVTPKACLMVLGRLARAFEIRRPLFATLNQVWVLPELRAATASAGKALVKPFKLPAEARAELLSAVSLLPMAYTDIRALLDAVVLATDASEEGGGLCYTRCCRTTVVLFGLIGGVGASMVALSRCPCRVVMYVSSEIDKAAKRCVRQRWPGVIELGDITKVTSEAWAQLGRVASEVASLAVIAAGSPCTDLSGLNAAGQGLSGSKRGLFFELPRAFKAIEQAFGIKRARWLVEHVAGMRSEDLAVFSQQLGVTPHRIEAMDAGLVRRPPLYWLSWALQAGAGVIDLTDEEKYFKVKLHVSPSDFPAWAEGGRGLLEPKHALPTFAELQKRKSPPALAVRIKRASETAIARWTEASYVSQVYNFEDENLLWNTGRTAWRIPSADERETLMGFDRGYTRAAVKESVPSLETEIIRSSLIGNSLSVQVVSYILAQLLAREAEQGAPPIGPFLQTGIAPEARGRAPDFKAAEIQGQELEQQLVFKYLRIASRGGTDARLDLQSPFRAKAWPRSGLQTSVWTWSIGHGYPWREDGHINELEVGAAVNAVKWRSRTATRAGAVRDDWGWMRGHAAYLLATGCYPMYAYIDTDDNPADVPSRWFDGCRRAAEARARRRARPLGDSRVAAVTRERYVVAKHRLLAFWAATGKRPRLVQEIDEGVAAYIEHVWRTNGSLLQAWLRLEPNVRALPLSPLCAAAIAGAFCWWGHGRTAAMLLAGYACFLRSGEMLHFRSLRQFSSVVKRSYRHACECSRQGATQVTKVIRCEHGGYLVAMPDGQIKVDSQNPCGDWEKFFLVAMEDGRVAIKSDHGRYLAVQGDGSVRADADSADVEAARFELAEHACGGGLLLATTEGKCFIAMPDGSLRADSSNPDGTWERFEISDLQKDVILNRKELFEFFDRLSEEAEYFTSLTYVVNIWSLGGVVRLKHHSCILAGGGRYLKFDFGGRGVT</sequence>
<dbReference type="EC" id="2.1.1.37" evidence="2"/>
<keyword evidence="6" id="KW-0949">S-adenosyl-L-methionine</keyword>
<evidence type="ECO:0000256" key="5">
    <source>
        <dbReference type="ARBA" id="ARBA00022679"/>
    </source>
</evidence>
<feature type="compositionally biased region" description="Low complexity" evidence="8">
    <location>
        <begin position="225"/>
        <end position="236"/>
    </location>
</feature>
<organism evidence="10 11">
    <name type="scientific">Prorocentrum cordatum</name>
    <dbReference type="NCBI Taxonomy" id="2364126"/>
    <lineage>
        <taxon>Eukaryota</taxon>
        <taxon>Sar</taxon>
        <taxon>Alveolata</taxon>
        <taxon>Dinophyceae</taxon>
        <taxon>Prorocentrales</taxon>
        <taxon>Prorocentraceae</taxon>
        <taxon>Prorocentrum</taxon>
    </lineage>
</organism>
<feature type="compositionally biased region" description="Low complexity" evidence="8">
    <location>
        <begin position="189"/>
        <end position="199"/>
    </location>
</feature>
<keyword evidence="11" id="KW-1185">Reference proteome</keyword>
<evidence type="ECO:0000256" key="1">
    <source>
        <dbReference type="ARBA" id="ARBA00004496"/>
    </source>
</evidence>
<feature type="compositionally biased region" description="Polar residues" evidence="8">
    <location>
        <begin position="330"/>
        <end position="340"/>
    </location>
</feature>
<evidence type="ECO:0000313" key="11">
    <source>
        <dbReference type="Proteomes" id="UP001189429"/>
    </source>
</evidence>
<dbReference type="Gene3D" id="2.80.10.50">
    <property type="match status" value="1"/>
</dbReference>
<keyword evidence="3" id="KW-0963">Cytoplasm</keyword>
<feature type="region of interest" description="Disordered" evidence="8">
    <location>
        <begin position="145"/>
        <end position="280"/>
    </location>
</feature>
<feature type="compositionally biased region" description="Basic residues" evidence="8">
    <location>
        <begin position="370"/>
        <end position="380"/>
    </location>
</feature>
<dbReference type="Proteomes" id="UP001189429">
    <property type="component" value="Unassembled WGS sequence"/>
</dbReference>
<dbReference type="SUPFAM" id="SSF50405">
    <property type="entry name" value="Actin-crosslinking proteins"/>
    <property type="match status" value="1"/>
</dbReference>
<feature type="region of interest" description="Disordered" evidence="8">
    <location>
        <begin position="324"/>
        <end position="439"/>
    </location>
</feature>
<comment type="subcellular location">
    <subcellularLocation>
        <location evidence="1">Cytoplasm</location>
    </subcellularLocation>
</comment>
<feature type="compositionally biased region" description="Low complexity" evidence="8">
    <location>
        <begin position="360"/>
        <end position="369"/>
    </location>
</feature>
<proteinExistence type="predicted"/>
<keyword evidence="4" id="KW-0489">Methyltransferase</keyword>
<evidence type="ECO:0000256" key="4">
    <source>
        <dbReference type="ARBA" id="ARBA00022603"/>
    </source>
</evidence>
<evidence type="ECO:0000259" key="9">
    <source>
        <dbReference type="Pfam" id="PF06268"/>
    </source>
</evidence>
<dbReference type="PANTHER" id="PTHR23068:SF25">
    <property type="entry name" value="DNA (CYTOSINE-5)-METHYLTRANSFERASE DRM2"/>
    <property type="match status" value="1"/>
</dbReference>
<feature type="compositionally biased region" description="Basic and acidic residues" evidence="8">
    <location>
        <begin position="396"/>
        <end position="408"/>
    </location>
</feature>
<gene>
    <name evidence="10" type="ORF">PCOR1329_LOCUS34194</name>
</gene>
<feature type="compositionally biased region" description="Basic and acidic residues" evidence="8">
    <location>
        <begin position="237"/>
        <end position="280"/>
    </location>
</feature>
<evidence type="ECO:0000256" key="8">
    <source>
        <dbReference type="SAM" id="MobiDB-lite"/>
    </source>
</evidence>
<dbReference type="InterPro" id="IPR050390">
    <property type="entry name" value="C5-Methyltransferase"/>
</dbReference>
<comment type="caution">
    <text evidence="10">The sequence shown here is derived from an EMBL/GenBank/DDBJ whole genome shotgun (WGS) entry which is preliminary data.</text>
</comment>
<feature type="domain" description="Fascin-like" evidence="9">
    <location>
        <begin position="1750"/>
        <end position="1831"/>
    </location>
</feature>
<dbReference type="InterPro" id="IPR001525">
    <property type="entry name" value="C5_MeTfrase"/>
</dbReference>
<dbReference type="Pfam" id="PF00145">
    <property type="entry name" value="DNA_methylase"/>
    <property type="match status" value="1"/>
</dbReference>
<dbReference type="Gene3D" id="3.40.50.150">
    <property type="entry name" value="Vaccinia Virus protein VP39"/>
    <property type="match status" value="1"/>
</dbReference>
<name>A0ABN9SZX3_9DINO</name>
<protein>
    <recommendedName>
        <fullName evidence="2">DNA (cytosine-5-)-methyltransferase</fullName>
        <ecNumber evidence="2">2.1.1.37</ecNumber>
    </recommendedName>
</protein>
<dbReference type="CDD" id="cd00257">
    <property type="entry name" value="beta-trefoil_FSCN-like"/>
    <property type="match status" value="1"/>
</dbReference>
<evidence type="ECO:0000313" key="10">
    <source>
        <dbReference type="EMBL" id="CAK0838173.1"/>
    </source>
</evidence>
<evidence type="ECO:0000256" key="7">
    <source>
        <dbReference type="ARBA" id="ARBA00023203"/>
    </source>
</evidence>
<keyword evidence="7" id="KW-0009">Actin-binding</keyword>
<dbReference type="InterPro" id="IPR008999">
    <property type="entry name" value="Actin-crosslinking"/>
</dbReference>
<dbReference type="InterPro" id="IPR022768">
    <property type="entry name" value="Fascin-like_dom"/>
</dbReference>
<reference evidence="10" key="1">
    <citation type="submission" date="2023-10" db="EMBL/GenBank/DDBJ databases">
        <authorList>
            <person name="Chen Y."/>
            <person name="Shah S."/>
            <person name="Dougan E. K."/>
            <person name="Thang M."/>
            <person name="Chan C."/>
        </authorList>
    </citation>
    <scope>NUCLEOTIDE SEQUENCE [LARGE SCALE GENOMIC DNA]</scope>
</reference>